<dbReference type="EMBL" id="JAAGWE010000027">
    <property type="protein sequence ID" value="NEM07462.1"/>
    <property type="molecule type" value="Genomic_DNA"/>
</dbReference>
<dbReference type="GO" id="GO:0009229">
    <property type="term" value="P:thiamine diphosphate biosynthetic process"/>
    <property type="evidence" value="ECO:0007669"/>
    <property type="project" value="UniProtKB-UniPathway"/>
</dbReference>
<comment type="pathway">
    <text evidence="1 2">Cofactor biosynthesis; thiamine diphosphate biosynthesis.</text>
</comment>
<dbReference type="InterPro" id="IPR026285">
    <property type="entry name" value="TenA_E"/>
</dbReference>
<evidence type="ECO:0000256" key="4">
    <source>
        <dbReference type="PIRSR" id="PIRSR003170-2"/>
    </source>
</evidence>
<dbReference type="PIRSF" id="PIRSF003170">
    <property type="entry name" value="Pet18p"/>
    <property type="match status" value="1"/>
</dbReference>
<dbReference type="Gene3D" id="1.20.910.10">
    <property type="entry name" value="Heme oxygenase-like"/>
    <property type="match status" value="1"/>
</dbReference>
<dbReference type="RefSeq" id="WP_163477554.1">
    <property type="nucleotide sequence ID" value="NZ_JAAGWE010000027.1"/>
</dbReference>
<evidence type="ECO:0000256" key="2">
    <source>
        <dbReference type="PIRNR" id="PIRNR003170"/>
    </source>
</evidence>
<dbReference type="PANTHER" id="PTHR43198">
    <property type="entry name" value="BIFUNCTIONAL TH2 PROTEIN"/>
    <property type="match status" value="1"/>
</dbReference>
<organism evidence="6 7">
    <name type="scientific">Geodermatophilus normandii</name>
    <dbReference type="NCBI Taxonomy" id="1137989"/>
    <lineage>
        <taxon>Bacteria</taxon>
        <taxon>Bacillati</taxon>
        <taxon>Actinomycetota</taxon>
        <taxon>Actinomycetes</taxon>
        <taxon>Geodermatophilales</taxon>
        <taxon>Geodermatophilaceae</taxon>
        <taxon>Geodermatophilus</taxon>
    </lineage>
</organism>
<evidence type="ECO:0000313" key="6">
    <source>
        <dbReference type="EMBL" id="NEM07462.1"/>
    </source>
</evidence>
<evidence type="ECO:0000313" key="7">
    <source>
        <dbReference type="Proteomes" id="UP000471126"/>
    </source>
</evidence>
<dbReference type="InterPro" id="IPR004305">
    <property type="entry name" value="Thiaminase-2/PQQC"/>
</dbReference>
<name>A0A6P0GK45_9ACTN</name>
<feature type="domain" description="Thiaminase-2/PQQC" evidence="5">
    <location>
        <begin position="8"/>
        <end position="200"/>
    </location>
</feature>
<dbReference type="PANTHER" id="PTHR43198:SF5">
    <property type="entry name" value="BIFUNCTIONAL TENA-E PROTEIN"/>
    <property type="match status" value="1"/>
</dbReference>
<dbReference type="Pfam" id="PF03070">
    <property type="entry name" value="TENA_THI-4"/>
    <property type="match status" value="1"/>
</dbReference>
<evidence type="ECO:0000259" key="5">
    <source>
        <dbReference type="Pfam" id="PF03070"/>
    </source>
</evidence>
<keyword evidence="2" id="KW-0378">Hydrolase</keyword>
<dbReference type="GO" id="GO:0005829">
    <property type="term" value="C:cytosol"/>
    <property type="evidence" value="ECO:0007669"/>
    <property type="project" value="TreeGrafter"/>
</dbReference>
<comment type="function">
    <text evidence="2">Catalyzes an amino-pyrimidine hydrolysis reaction at the C5' of the pyrimidine moiety of thiamine compounds, a reaction that is part of a thiamine salvage pathway. Thus, catalyzes the conversion of 4-amino-5-aminomethyl-2-methylpyrimidine to 4-amino-5-hydroxymethyl-2-methylpyrimidine (HMP).</text>
</comment>
<keyword evidence="2" id="KW-0784">Thiamine biosynthesis</keyword>
<dbReference type="GO" id="GO:0009228">
    <property type="term" value="P:thiamine biosynthetic process"/>
    <property type="evidence" value="ECO:0007669"/>
    <property type="project" value="UniProtKB-KW"/>
</dbReference>
<feature type="binding site" evidence="4">
    <location>
        <position position="128"/>
    </location>
    <ligand>
        <name>substrate</name>
    </ligand>
</feature>
<dbReference type="SUPFAM" id="SSF48613">
    <property type="entry name" value="Heme oxygenase-like"/>
    <property type="match status" value="1"/>
</dbReference>
<reference evidence="6 7" key="1">
    <citation type="submission" date="2019-12" db="EMBL/GenBank/DDBJ databases">
        <title>WGS of CPCC 203550 I12A-02606.</title>
        <authorList>
            <person name="Jiang Z."/>
        </authorList>
    </citation>
    <scope>NUCLEOTIDE SEQUENCE [LARGE SCALE GENOMIC DNA]</scope>
    <source>
        <strain evidence="6 7">I12A-02606</strain>
    </source>
</reference>
<dbReference type="InterPro" id="IPR050967">
    <property type="entry name" value="Thiamine_Salvage_TenA"/>
</dbReference>
<comment type="catalytic activity">
    <reaction evidence="2">
        <text>thiamine + H2O = 5-(2-hydroxyethyl)-4-methylthiazole + 4-amino-5-hydroxymethyl-2-methylpyrimidine + H(+)</text>
        <dbReference type="Rhea" id="RHEA:17509"/>
        <dbReference type="ChEBI" id="CHEBI:15377"/>
        <dbReference type="ChEBI" id="CHEBI:15378"/>
        <dbReference type="ChEBI" id="CHEBI:16892"/>
        <dbReference type="ChEBI" id="CHEBI:17957"/>
        <dbReference type="ChEBI" id="CHEBI:18385"/>
        <dbReference type="EC" id="3.5.99.2"/>
    </reaction>
</comment>
<sequence length="205" mass="21819">MPVADLLARHADAWRRATRHPFLDAVRDGTLPPAAFDTWLVQDAHFLADLLRFQARLLARAPRPAQGVLAGGCVALVGELDWFTRVAAARGLDLDAPQLPATIAYGDLLYRLDAADVGTALAALWTIERTYLDAWSAALPGAGQYRAFVEHWTAPGFASYVAALETAADHAAVDQAAPGDDGVLLEVVAAETAFWGMALDDGALS</sequence>
<feature type="active site" description="Proton donor" evidence="3">
    <location>
        <position position="191"/>
    </location>
</feature>
<comment type="caution">
    <text evidence="6">The sequence shown here is derived from an EMBL/GenBank/DDBJ whole genome shotgun (WGS) entry which is preliminary data.</text>
</comment>
<dbReference type="CDD" id="cd19357">
    <property type="entry name" value="TenA_E_At3g16990-like"/>
    <property type="match status" value="1"/>
</dbReference>
<feature type="binding site" evidence="4">
    <location>
        <position position="43"/>
    </location>
    <ligand>
        <name>substrate</name>
    </ligand>
</feature>
<dbReference type="UniPathway" id="UPA00060"/>
<evidence type="ECO:0000256" key="1">
    <source>
        <dbReference type="ARBA" id="ARBA00004948"/>
    </source>
</evidence>
<proteinExistence type="inferred from homology"/>
<protein>
    <recommendedName>
        <fullName evidence="2">Aminopyrimidine aminohydrolase</fullName>
        <ecNumber evidence="2">3.5.99.2</ecNumber>
    </recommendedName>
</protein>
<comment type="similarity">
    <text evidence="2">Belongs to the TenA family.</text>
</comment>
<comment type="catalytic activity">
    <reaction evidence="2">
        <text>4-amino-5-aminomethyl-2-methylpyrimidine + H2O = 4-amino-5-hydroxymethyl-2-methylpyrimidine + NH4(+)</text>
        <dbReference type="Rhea" id="RHEA:31799"/>
        <dbReference type="ChEBI" id="CHEBI:15377"/>
        <dbReference type="ChEBI" id="CHEBI:16892"/>
        <dbReference type="ChEBI" id="CHEBI:28938"/>
        <dbReference type="ChEBI" id="CHEBI:63416"/>
        <dbReference type="EC" id="3.5.99.2"/>
    </reaction>
</comment>
<dbReference type="GO" id="GO:0050334">
    <property type="term" value="F:thiaminase activity"/>
    <property type="evidence" value="ECO:0007669"/>
    <property type="project" value="UniProtKB-UniRule"/>
</dbReference>
<accession>A0A6P0GK45</accession>
<dbReference type="InterPro" id="IPR016084">
    <property type="entry name" value="Haem_Oase-like_multi-hlx"/>
</dbReference>
<dbReference type="AlphaFoldDB" id="A0A6P0GK45"/>
<feature type="binding site" evidence="4">
    <location>
        <position position="79"/>
    </location>
    <ligand>
        <name>substrate</name>
    </ligand>
</feature>
<dbReference type="Proteomes" id="UP000471126">
    <property type="component" value="Unassembled WGS sequence"/>
</dbReference>
<dbReference type="EC" id="3.5.99.2" evidence="2"/>
<evidence type="ECO:0000256" key="3">
    <source>
        <dbReference type="PIRSR" id="PIRSR003170-1"/>
    </source>
</evidence>
<gene>
    <name evidence="6" type="ORF">GCU54_15800</name>
</gene>